<dbReference type="Proteomes" id="UP000664357">
    <property type="component" value="Unassembled WGS sequence"/>
</dbReference>
<evidence type="ECO:0000256" key="1">
    <source>
        <dbReference type="SAM" id="MobiDB-lite"/>
    </source>
</evidence>
<feature type="region of interest" description="Disordered" evidence="1">
    <location>
        <begin position="57"/>
        <end position="79"/>
    </location>
</feature>
<organism evidence="2 3">
    <name type="scientific">Candidatus Enterococcus ferrettii</name>
    <dbReference type="NCBI Taxonomy" id="2815324"/>
    <lineage>
        <taxon>Bacteria</taxon>
        <taxon>Bacillati</taxon>
        <taxon>Bacillota</taxon>
        <taxon>Bacilli</taxon>
        <taxon>Lactobacillales</taxon>
        <taxon>Enterococcaceae</taxon>
        <taxon>Enterococcus</taxon>
    </lineage>
</organism>
<sequence length="79" mass="8860">MSKYKVIKEFTDAQAKRVRKIGDEIELTAERFAELEENLQPFGGGYLESSEEVAVAEPVIEETSEPAKKETAKKTSKPK</sequence>
<reference evidence="2 3" key="1">
    <citation type="submission" date="2024-02" db="EMBL/GenBank/DDBJ databases">
        <title>The Genome Sequence of Enterococcus sp. DIV0159.</title>
        <authorList>
            <person name="Earl A."/>
            <person name="Manson A."/>
            <person name="Gilmore M."/>
            <person name="Sanders J."/>
            <person name="Shea T."/>
            <person name="Howe W."/>
            <person name="Livny J."/>
            <person name="Cuomo C."/>
            <person name="Neafsey D."/>
            <person name="Birren B."/>
        </authorList>
    </citation>
    <scope>NUCLEOTIDE SEQUENCE [LARGE SCALE GENOMIC DNA]</scope>
    <source>
        <strain evidence="2 3">665A</strain>
    </source>
</reference>
<keyword evidence="3" id="KW-1185">Reference proteome</keyword>
<dbReference type="EMBL" id="JAFREL020000001">
    <property type="protein sequence ID" value="MEO1768270.1"/>
    <property type="molecule type" value="Genomic_DNA"/>
</dbReference>
<accession>A0ABV0EHZ9</accession>
<comment type="caution">
    <text evidence="2">The sequence shown here is derived from an EMBL/GenBank/DDBJ whole genome shotgun (WGS) entry which is preliminary data.</text>
</comment>
<proteinExistence type="predicted"/>
<dbReference type="RefSeq" id="WP_207704224.1">
    <property type="nucleotide sequence ID" value="NZ_JAFREL020000001.1"/>
</dbReference>
<name>A0ABV0EHZ9_9ENTE</name>
<gene>
    <name evidence="2" type="ORF">JZO67_000180</name>
</gene>
<evidence type="ECO:0000313" key="2">
    <source>
        <dbReference type="EMBL" id="MEO1768270.1"/>
    </source>
</evidence>
<protein>
    <submittedName>
        <fullName evidence="2">Uncharacterized protein</fullName>
    </submittedName>
</protein>
<evidence type="ECO:0000313" key="3">
    <source>
        <dbReference type="Proteomes" id="UP000664357"/>
    </source>
</evidence>